<dbReference type="Ensembl" id="ENSPPYT00000050599.1">
    <property type="protein sequence ID" value="ENSPPYP00000033068.1"/>
    <property type="gene ID" value="ENSPPYG00000032870.1"/>
</dbReference>
<feature type="region of interest" description="Disordered" evidence="1">
    <location>
        <begin position="226"/>
        <end position="260"/>
    </location>
</feature>
<feature type="region of interest" description="Disordered" evidence="1">
    <location>
        <begin position="92"/>
        <end position="138"/>
    </location>
</feature>
<organism evidence="2 3">
    <name type="scientific">Pongo abelii</name>
    <name type="common">Sumatran orangutan</name>
    <name type="synonym">Pongo pygmaeus abelii</name>
    <dbReference type="NCBI Taxonomy" id="9601"/>
    <lineage>
        <taxon>Eukaryota</taxon>
        <taxon>Metazoa</taxon>
        <taxon>Chordata</taxon>
        <taxon>Craniata</taxon>
        <taxon>Vertebrata</taxon>
        <taxon>Euteleostomi</taxon>
        <taxon>Mammalia</taxon>
        <taxon>Eutheria</taxon>
        <taxon>Euarchontoglires</taxon>
        <taxon>Primates</taxon>
        <taxon>Haplorrhini</taxon>
        <taxon>Catarrhini</taxon>
        <taxon>Hominidae</taxon>
        <taxon>Pongo</taxon>
    </lineage>
</organism>
<dbReference type="Proteomes" id="UP000001595">
    <property type="component" value="Chromosome 15"/>
</dbReference>
<dbReference type="AlphaFoldDB" id="A0A8I5UIH4"/>
<evidence type="ECO:0000313" key="3">
    <source>
        <dbReference type="Proteomes" id="UP000001595"/>
    </source>
</evidence>
<proteinExistence type="predicted"/>
<name>A0A8I5UIH4_PONAB</name>
<reference evidence="2" key="2">
    <citation type="submission" date="2025-08" db="UniProtKB">
        <authorList>
            <consortium name="Ensembl"/>
        </authorList>
    </citation>
    <scope>IDENTIFICATION</scope>
</reference>
<sequence length="260" mass="28033">MAEETRQNKLAAAKKKLKTHQVLAPQHNHRSPLIRRPLPESIPLLRHTGLGRPTAAPLGFPQQSLVSQPCPFSKQPSPCPCQLPQVDFEWVSPGDPHSITRPSPPDAPSSTSLGSLGLCLQGPGSPSPRPHHHQSSLGDFGLVTPGAPCCRLCPPLLLPQGRPPWALCAGVSKDLGLNPVFPSPVVERRLRLCADVVPPPNQEEWNVVMSQSLATVITARPAFDLTTQSPKRSHPISVSSGHSTNFQLEGEWTMGPRSKS</sequence>
<keyword evidence="3" id="KW-1185">Reference proteome</keyword>
<evidence type="ECO:0000313" key="2">
    <source>
        <dbReference type="Ensembl" id="ENSPPYP00000033068.1"/>
    </source>
</evidence>
<feature type="compositionally biased region" description="Polar residues" evidence="1">
    <location>
        <begin position="226"/>
        <end position="247"/>
    </location>
</feature>
<dbReference type="GeneTree" id="ENSGT01030000240274"/>
<accession>A0A8I5UIH4</accession>
<evidence type="ECO:0000256" key="1">
    <source>
        <dbReference type="SAM" id="MobiDB-lite"/>
    </source>
</evidence>
<reference evidence="2 3" key="1">
    <citation type="submission" date="2008-02" db="EMBL/GenBank/DDBJ databases">
        <title>A 6x draft sequence assembly of the Pongo pygmaeus abelii genome.</title>
        <authorList>
            <person name="Wilson R.K."/>
            <person name="Mardis E."/>
        </authorList>
    </citation>
    <scope>NUCLEOTIDE SEQUENCE [LARGE SCALE GENOMIC DNA]</scope>
</reference>
<feature type="compositionally biased region" description="Low complexity" evidence="1">
    <location>
        <begin position="108"/>
        <end position="124"/>
    </location>
</feature>
<reference evidence="2" key="3">
    <citation type="submission" date="2025-09" db="UniProtKB">
        <authorList>
            <consortium name="Ensembl"/>
        </authorList>
    </citation>
    <scope>IDENTIFICATION</scope>
</reference>
<feature type="region of interest" description="Disordered" evidence="1">
    <location>
        <begin position="1"/>
        <end position="37"/>
    </location>
</feature>
<protein>
    <submittedName>
        <fullName evidence="2">Uncharacterized protein</fullName>
    </submittedName>
</protein>